<evidence type="ECO:0000256" key="6">
    <source>
        <dbReference type="PIRSR" id="PIRSR000898-1"/>
    </source>
</evidence>
<evidence type="ECO:0000313" key="9">
    <source>
        <dbReference type="EMBL" id="PWB01016.1"/>
    </source>
</evidence>
<evidence type="ECO:0000256" key="2">
    <source>
        <dbReference type="ARBA" id="ARBA00012646"/>
    </source>
</evidence>
<comment type="caution">
    <text evidence="9">The sequence shown here is derived from an EMBL/GenBank/DDBJ whole genome shotgun (WGS) entry which is preliminary data.</text>
</comment>
<keyword evidence="3 7" id="KW-0732">Signal</keyword>
<evidence type="ECO:0000313" key="10">
    <source>
        <dbReference type="Proteomes" id="UP000244905"/>
    </source>
</evidence>
<feature type="binding site" evidence="6">
    <location>
        <position position="36"/>
    </location>
    <ligand>
        <name>Fe cation</name>
        <dbReference type="ChEBI" id="CHEBI:24875"/>
        <label>1</label>
    </ligand>
</feature>
<reference evidence="10" key="1">
    <citation type="submission" date="2018-02" db="EMBL/GenBank/DDBJ databases">
        <authorList>
            <person name="Clavel T."/>
            <person name="Strowig T."/>
        </authorList>
    </citation>
    <scope>NUCLEOTIDE SEQUENCE [LARGE SCALE GENOMIC DNA]</scope>
    <source>
        <strain evidence="10">DSM 103720</strain>
    </source>
</reference>
<dbReference type="InterPro" id="IPR029052">
    <property type="entry name" value="Metallo-depent_PP-like"/>
</dbReference>
<proteinExistence type="predicted"/>
<feature type="chain" id="PRO_5015853045" description="acid phosphatase" evidence="7">
    <location>
        <begin position="21"/>
        <end position="307"/>
    </location>
</feature>
<keyword evidence="10" id="KW-1185">Reference proteome</keyword>
<evidence type="ECO:0000256" key="7">
    <source>
        <dbReference type="SAM" id="SignalP"/>
    </source>
</evidence>
<protein>
    <recommendedName>
        <fullName evidence="2 5">acid phosphatase</fullName>
        <ecNumber evidence="2 5">3.1.3.2</ecNumber>
    </recommendedName>
</protein>
<keyword evidence="4 5" id="KW-0378">Hydrolase</keyword>
<feature type="binding site" evidence="6">
    <location>
        <position position="69"/>
    </location>
    <ligand>
        <name>Fe cation</name>
        <dbReference type="ChEBI" id="CHEBI:24875"/>
        <label>1</label>
    </ligand>
</feature>
<feature type="domain" description="Calcineurin-like phosphoesterase" evidence="8">
    <location>
        <begin position="31"/>
        <end position="239"/>
    </location>
</feature>
<dbReference type="InterPro" id="IPR004843">
    <property type="entry name" value="Calcineurin-like_PHP"/>
</dbReference>
<evidence type="ECO:0000256" key="1">
    <source>
        <dbReference type="ARBA" id="ARBA00000032"/>
    </source>
</evidence>
<dbReference type="PIRSF" id="PIRSF000898">
    <property type="entry name" value="Acid_Ptase_5"/>
    <property type="match status" value="1"/>
</dbReference>
<feature type="signal peptide" evidence="7">
    <location>
        <begin position="1"/>
        <end position="20"/>
    </location>
</feature>
<sequence>MIRKLLIAALALIPSFGAIAQTEIAKGDVNLMVVSDLGRNGHYDQKPVAATMGRIAEQIGPDAILALGDTHHYGGVESVTDPLWMTNYELIYDHPELMVNWYPVCGNHEYRGNPQAVIDYSGISRRWEMPARYYTKTFEDDGTTVKVVFLDTTPLIDKYRKKTDTYPDAVNQDTEAQLQWLEKTLTEATEDWIVVVGHHPIYAYTDKSESERADMQKKVDTILRKHNVDMYICGHIHNYQHIRRPDSKIDYVVNTSGSLTRTPKEIEGTVFCNDSPGFSVLTADKENLKLNLLDKEGKTIHVVSRTK</sequence>
<dbReference type="EC" id="3.1.3.2" evidence="2 5"/>
<feature type="binding site" evidence="6">
    <location>
        <position position="237"/>
    </location>
    <ligand>
        <name>Fe cation</name>
        <dbReference type="ChEBI" id="CHEBI:24875"/>
        <label>1</label>
    </ligand>
</feature>
<name>A0A2V1IJH2_9BACT</name>
<dbReference type="GeneID" id="82526843"/>
<feature type="binding site" evidence="6">
    <location>
        <position position="235"/>
    </location>
    <ligand>
        <name>Fe cation</name>
        <dbReference type="ChEBI" id="CHEBI:24875"/>
        <label>2</label>
    </ligand>
</feature>
<organism evidence="9 10">
    <name type="scientific">Duncaniella muris</name>
    <dbReference type="NCBI Taxonomy" id="2094150"/>
    <lineage>
        <taxon>Bacteria</taxon>
        <taxon>Pseudomonadati</taxon>
        <taxon>Bacteroidota</taxon>
        <taxon>Bacteroidia</taxon>
        <taxon>Bacteroidales</taxon>
        <taxon>Muribaculaceae</taxon>
        <taxon>Duncaniella</taxon>
    </lineage>
</organism>
<accession>A0A2V1IJH2</accession>
<dbReference type="Pfam" id="PF00149">
    <property type="entry name" value="Metallophos"/>
    <property type="match status" value="1"/>
</dbReference>
<feature type="binding site" evidence="6">
    <location>
        <position position="107"/>
    </location>
    <ligand>
        <name>Fe cation</name>
        <dbReference type="ChEBI" id="CHEBI:24875"/>
        <label>2</label>
    </ligand>
</feature>
<keyword evidence="5 6" id="KW-0408">Iron</keyword>
<dbReference type="RefSeq" id="WP_107032978.1">
    <property type="nucleotide sequence ID" value="NZ_PUEC01000027.1"/>
</dbReference>
<dbReference type="SUPFAM" id="SSF56300">
    <property type="entry name" value="Metallo-dependent phosphatases"/>
    <property type="match status" value="1"/>
</dbReference>
<evidence type="ECO:0000256" key="3">
    <source>
        <dbReference type="ARBA" id="ARBA00022729"/>
    </source>
</evidence>
<dbReference type="GO" id="GO:0046872">
    <property type="term" value="F:metal ion binding"/>
    <property type="evidence" value="ECO:0007669"/>
    <property type="project" value="UniProtKB-KW"/>
</dbReference>
<gene>
    <name evidence="9" type="ORF">C5O23_10900</name>
</gene>
<feature type="binding site" evidence="6">
    <location>
        <position position="198"/>
    </location>
    <ligand>
        <name>Fe cation</name>
        <dbReference type="ChEBI" id="CHEBI:24875"/>
        <label>2</label>
    </ligand>
</feature>
<dbReference type="PANTHER" id="PTHR10161:SF14">
    <property type="entry name" value="TARTRATE-RESISTANT ACID PHOSPHATASE TYPE 5"/>
    <property type="match status" value="1"/>
</dbReference>
<comment type="cofactor">
    <cofactor evidence="6">
        <name>Fe cation</name>
        <dbReference type="ChEBI" id="CHEBI:24875"/>
    </cofactor>
    <text evidence="6">Binds 2 iron ions per subunit.</text>
</comment>
<dbReference type="Gene3D" id="3.60.21.10">
    <property type="match status" value="1"/>
</dbReference>
<dbReference type="PANTHER" id="PTHR10161">
    <property type="entry name" value="TARTRATE-RESISTANT ACID PHOSPHATASE TYPE 5"/>
    <property type="match status" value="1"/>
</dbReference>
<evidence type="ECO:0000256" key="4">
    <source>
        <dbReference type="ARBA" id="ARBA00022801"/>
    </source>
</evidence>
<keyword evidence="6" id="KW-0479">Metal-binding</keyword>
<dbReference type="InterPro" id="IPR051558">
    <property type="entry name" value="Metallophosphoesterase_PAP"/>
</dbReference>
<evidence type="ECO:0000256" key="5">
    <source>
        <dbReference type="PIRNR" id="PIRNR000898"/>
    </source>
</evidence>
<feature type="binding site" evidence="6">
    <location>
        <position position="69"/>
    </location>
    <ligand>
        <name>Fe cation</name>
        <dbReference type="ChEBI" id="CHEBI:24875"/>
        <label>2</label>
    </ligand>
</feature>
<dbReference type="GO" id="GO:0003993">
    <property type="term" value="F:acid phosphatase activity"/>
    <property type="evidence" value="ECO:0007669"/>
    <property type="project" value="UniProtKB-UniRule"/>
</dbReference>
<dbReference type="AlphaFoldDB" id="A0A2V1IJH2"/>
<dbReference type="Proteomes" id="UP000244905">
    <property type="component" value="Unassembled WGS sequence"/>
</dbReference>
<evidence type="ECO:0000259" key="8">
    <source>
        <dbReference type="Pfam" id="PF00149"/>
    </source>
</evidence>
<comment type="catalytic activity">
    <reaction evidence="1 5">
        <text>a phosphate monoester + H2O = an alcohol + phosphate</text>
        <dbReference type="Rhea" id="RHEA:15017"/>
        <dbReference type="ChEBI" id="CHEBI:15377"/>
        <dbReference type="ChEBI" id="CHEBI:30879"/>
        <dbReference type="ChEBI" id="CHEBI:43474"/>
        <dbReference type="ChEBI" id="CHEBI:67140"/>
        <dbReference type="EC" id="3.1.3.2"/>
    </reaction>
</comment>
<dbReference type="EMBL" id="PUEC01000027">
    <property type="protein sequence ID" value="PWB01016.1"/>
    <property type="molecule type" value="Genomic_DNA"/>
</dbReference>
<dbReference type="InterPro" id="IPR024927">
    <property type="entry name" value="Acid_PPase"/>
</dbReference>